<dbReference type="PANTHER" id="PTHR28243:SF1">
    <property type="entry name" value="PYRIDOXAMINE 5'-PHOSPHATE OXIDASE ALR4036 FAMILY FMN-BINDING DOMAIN-CONTAINING PROTEIN"/>
    <property type="match status" value="1"/>
</dbReference>
<dbReference type="GO" id="GO:0010181">
    <property type="term" value="F:FMN binding"/>
    <property type="evidence" value="ECO:0007669"/>
    <property type="project" value="InterPro"/>
</dbReference>
<dbReference type="Pfam" id="PF12766">
    <property type="entry name" value="Pyridox_oxase_2"/>
    <property type="match status" value="1"/>
</dbReference>
<dbReference type="AlphaFoldDB" id="A0A4P9Y5L5"/>
<evidence type="ECO:0000313" key="3">
    <source>
        <dbReference type="Proteomes" id="UP000267251"/>
    </source>
</evidence>
<name>A0A4P9Y5L5_9FUNG</name>
<dbReference type="InterPro" id="IPR024624">
    <property type="entry name" value="Pyridox_Oxase_Alr4036_FMN-bd"/>
</dbReference>
<proteinExistence type="predicted"/>
<feature type="domain" description="Pyridoxamine 5'-phosphate oxidase Alr4036 family FMN-binding" evidence="1">
    <location>
        <begin position="2"/>
        <end position="104"/>
    </location>
</feature>
<dbReference type="Proteomes" id="UP000267251">
    <property type="component" value="Unassembled WGS sequence"/>
</dbReference>
<dbReference type="SUPFAM" id="SSF50475">
    <property type="entry name" value="FMN-binding split barrel"/>
    <property type="match status" value="1"/>
</dbReference>
<dbReference type="InterPro" id="IPR012349">
    <property type="entry name" value="Split_barrel_FMN-bd"/>
</dbReference>
<sequence length="219" mass="25223">MPSWRKYLTSSLNAASSPVLASLGKDNTPQVRMLQFRGFIGDRSSTGQRCVSHDEDEQEECLLRFATDLRSEKIPGLLKDPRVELCWWFPETQEQYRLRGLAHLVLPSTTEMEQEKGHHWPLSDISPDKERLVAWRHCVSPASKLLWTWPHPGHGPRASPDSFPDHWQDDMEPQALANFVLCAIQVQRVDLVDLSVRPPDHRIWGKTADQTWEEEEVNP</sequence>
<protein>
    <recommendedName>
        <fullName evidence="1">Pyridoxamine 5'-phosphate oxidase Alr4036 family FMN-binding domain-containing protein</fullName>
    </recommendedName>
</protein>
<accession>A0A4P9Y5L5</accession>
<evidence type="ECO:0000313" key="2">
    <source>
        <dbReference type="EMBL" id="RKP13481.1"/>
    </source>
</evidence>
<dbReference type="EMBL" id="KZ988010">
    <property type="protein sequence ID" value="RKP13481.1"/>
    <property type="molecule type" value="Genomic_DNA"/>
</dbReference>
<reference evidence="3" key="1">
    <citation type="journal article" date="2018" name="Nat. Microbiol.">
        <title>Leveraging single-cell genomics to expand the fungal tree of life.</title>
        <authorList>
            <person name="Ahrendt S.R."/>
            <person name="Quandt C.A."/>
            <person name="Ciobanu D."/>
            <person name="Clum A."/>
            <person name="Salamov A."/>
            <person name="Andreopoulos B."/>
            <person name="Cheng J.F."/>
            <person name="Woyke T."/>
            <person name="Pelin A."/>
            <person name="Henrissat B."/>
            <person name="Reynolds N.K."/>
            <person name="Benny G.L."/>
            <person name="Smith M.E."/>
            <person name="James T.Y."/>
            <person name="Grigoriev I.V."/>
        </authorList>
    </citation>
    <scope>NUCLEOTIDE SEQUENCE [LARGE SCALE GENOMIC DNA]</scope>
</reference>
<dbReference type="OrthoDB" id="434253at2759"/>
<keyword evidence="3" id="KW-1185">Reference proteome</keyword>
<evidence type="ECO:0000259" key="1">
    <source>
        <dbReference type="Pfam" id="PF12766"/>
    </source>
</evidence>
<dbReference type="PANTHER" id="PTHR28243">
    <property type="entry name" value="AGL049CP"/>
    <property type="match status" value="1"/>
</dbReference>
<gene>
    <name evidence="2" type="ORF">BJ684DRAFT_20040</name>
</gene>
<dbReference type="Gene3D" id="2.30.110.10">
    <property type="entry name" value="Electron Transport, Fmn-binding Protein, Chain A"/>
    <property type="match status" value="1"/>
</dbReference>
<organism evidence="2 3">
    <name type="scientific">Piptocephalis cylindrospora</name>
    <dbReference type="NCBI Taxonomy" id="1907219"/>
    <lineage>
        <taxon>Eukaryota</taxon>
        <taxon>Fungi</taxon>
        <taxon>Fungi incertae sedis</taxon>
        <taxon>Zoopagomycota</taxon>
        <taxon>Zoopagomycotina</taxon>
        <taxon>Zoopagomycetes</taxon>
        <taxon>Zoopagales</taxon>
        <taxon>Piptocephalidaceae</taxon>
        <taxon>Piptocephalis</taxon>
    </lineage>
</organism>